<evidence type="ECO:0000256" key="2">
    <source>
        <dbReference type="ARBA" id="ARBA00023015"/>
    </source>
</evidence>
<dbReference type="GO" id="GO:0016987">
    <property type="term" value="F:sigma factor activity"/>
    <property type="evidence" value="ECO:0007669"/>
    <property type="project" value="UniProtKB-KW"/>
</dbReference>
<evidence type="ECO:0000256" key="3">
    <source>
        <dbReference type="ARBA" id="ARBA00023082"/>
    </source>
</evidence>
<keyword evidence="9" id="KW-1185">Reference proteome</keyword>
<evidence type="ECO:0000313" key="9">
    <source>
        <dbReference type="Proteomes" id="UP001155182"/>
    </source>
</evidence>
<accession>A0A9X2F394</accession>
<dbReference type="SUPFAM" id="SSF88659">
    <property type="entry name" value="Sigma3 and sigma4 domains of RNA polymerase sigma factors"/>
    <property type="match status" value="1"/>
</dbReference>
<dbReference type="SUPFAM" id="SSF88946">
    <property type="entry name" value="Sigma2 domain of RNA polymerase sigma factors"/>
    <property type="match status" value="1"/>
</dbReference>
<keyword evidence="2" id="KW-0805">Transcription regulation</keyword>
<dbReference type="PANTHER" id="PTHR43133">
    <property type="entry name" value="RNA POLYMERASE ECF-TYPE SIGMA FACTO"/>
    <property type="match status" value="1"/>
</dbReference>
<organism evidence="8 9">
    <name type="scientific">Solitalea agri</name>
    <dbReference type="NCBI Taxonomy" id="2953739"/>
    <lineage>
        <taxon>Bacteria</taxon>
        <taxon>Pseudomonadati</taxon>
        <taxon>Bacteroidota</taxon>
        <taxon>Sphingobacteriia</taxon>
        <taxon>Sphingobacteriales</taxon>
        <taxon>Sphingobacteriaceae</taxon>
        <taxon>Solitalea</taxon>
    </lineage>
</organism>
<proteinExistence type="inferred from homology"/>
<evidence type="ECO:0000256" key="1">
    <source>
        <dbReference type="ARBA" id="ARBA00010641"/>
    </source>
</evidence>
<evidence type="ECO:0000256" key="4">
    <source>
        <dbReference type="ARBA" id="ARBA00023125"/>
    </source>
</evidence>
<feature type="domain" description="RNA polymerase sigma-70 region 2" evidence="6">
    <location>
        <begin position="11"/>
        <end position="76"/>
    </location>
</feature>
<comment type="caution">
    <text evidence="8">The sequence shown here is derived from an EMBL/GenBank/DDBJ whole genome shotgun (WGS) entry which is preliminary data.</text>
</comment>
<dbReference type="AlphaFoldDB" id="A0A9X2F394"/>
<dbReference type="Proteomes" id="UP001155182">
    <property type="component" value="Unassembled WGS sequence"/>
</dbReference>
<dbReference type="GO" id="GO:0006352">
    <property type="term" value="P:DNA-templated transcription initiation"/>
    <property type="evidence" value="ECO:0007669"/>
    <property type="project" value="InterPro"/>
</dbReference>
<dbReference type="InterPro" id="IPR036388">
    <property type="entry name" value="WH-like_DNA-bd_sf"/>
</dbReference>
<gene>
    <name evidence="8" type="ORF">NF867_10835</name>
</gene>
<comment type="similarity">
    <text evidence="1">Belongs to the sigma-70 factor family. ECF subfamily.</text>
</comment>
<dbReference type="NCBIfam" id="TIGR02937">
    <property type="entry name" value="sigma70-ECF"/>
    <property type="match status" value="1"/>
</dbReference>
<dbReference type="Pfam" id="PF08281">
    <property type="entry name" value="Sigma70_r4_2"/>
    <property type="match status" value="1"/>
</dbReference>
<dbReference type="RefSeq" id="WP_252587945.1">
    <property type="nucleotide sequence ID" value="NZ_JAMWYS010000035.1"/>
</dbReference>
<keyword evidence="5" id="KW-0804">Transcription</keyword>
<dbReference type="InterPro" id="IPR013249">
    <property type="entry name" value="RNA_pol_sigma70_r4_t2"/>
</dbReference>
<dbReference type="Pfam" id="PF04542">
    <property type="entry name" value="Sigma70_r2"/>
    <property type="match status" value="1"/>
</dbReference>
<dbReference type="Gene3D" id="1.10.1740.10">
    <property type="match status" value="1"/>
</dbReference>
<name>A0A9X2F394_9SPHI</name>
<keyword evidence="4" id="KW-0238">DNA-binding</keyword>
<dbReference type="PANTHER" id="PTHR43133:SF8">
    <property type="entry name" value="RNA POLYMERASE SIGMA FACTOR HI_1459-RELATED"/>
    <property type="match status" value="1"/>
</dbReference>
<dbReference type="InterPro" id="IPR014284">
    <property type="entry name" value="RNA_pol_sigma-70_dom"/>
</dbReference>
<evidence type="ECO:0000259" key="7">
    <source>
        <dbReference type="Pfam" id="PF08281"/>
    </source>
</evidence>
<keyword evidence="3" id="KW-0731">Sigma factor</keyword>
<dbReference type="EMBL" id="JAMWYS010000035">
    <property type="protein sequence ID" value="MCO4293360.1"/>
    <property type="molecule type" value="Genomic_DNA"/>
</dbReference>
<dbReference type="InterPro" id="IPR013325">
    <property type="entry name" value="RNA_pol_sigma_r2"/>
</dbReference>
<sequence>MNNDRQSQKMLYQAFYGFAMSICLRYAASRYEAAEVVNEGFFKVFTNIEKFDSTRPFKSWLSSIMHNASIDFYRANIKRTLSDDLESVPEIEISASVEQKLAYDDLLEMVQQLPPAYRAVFNLYAIDGYSHDEIGKMLHISSGTSKSNLFKARMKLQKMLTKVHNGMDVKDALIMNINQSAG</sequence>
<dbReference type="InterPro" id="IPR013324">
    <property type="entry name" value="RNA_pol_sigma_r3/r4-like"/>
</dbReference>
<reference evidence="8" key="1">
    <citation type="submission" date="2022-06" db="EMBL/GenBank/DDBJ databases">
        <title>Solitalea sp. MAHUQ-68 isolated from rhizospheric soil.</title>
        <authorList>
            <person name="Huq M.A."/>
        </authorList>
    </citation>
    <scope>NUCLEOTIDE SEQUENCE</scope>
    <source>
        <strain evidence="8">MAHUQ-68</strain>
    </source>
</reference>
<dbReference type="Gene3D" id="1.10.10.10">
    <property type="entry name" value="Winged helix-like DNA-binding domain superfamily/Winged helix DNA-binding domain"/>
    <property type="match status" value="1"/>
</dbReference>
<feature type="domain" description="RNA polymerase sigma factor 70 region 4 type 2" evidence="7">
    <location>
        <begin position="104"/>
        <end position="156"/>
    </location>
</feature>
<dbReference type="GO" id="GO:0003677">
    <property type="term" value="F:DNA binding"/>
    <property type="evidence" value="ECO:0007669"/>
    <property type="project" value="UniProtKB-KW"/>
</dbReference>
<dbReference type="InterPro" id="IPR007627">
    <property type="entry name" value="RNA_pol_sigma70_r2"/>
</dbReference>
<evidence type="ECO:0000313" key="8">
    <source>
        <dbReference type="EMBL" id="MCO4293360.1"/>
    </source>
</evidence>
<evidence type="ECO:0000256" key="5">
    <source>
        <dbReference type="ARBA" id="ARBA00023163"/>
    </source>
</evidence>
<evidence type="ECO:0000259" key="6">
    <source>
        <dbReference type="Pfam" id="PF04542"/>
    </source>
</evidence>
<dbReference type="InterPro" id="IPR039425">
    <property type="entry name" value="RNA_pol_sigma-70-like"/>
</dbReference>
<dbReference type="CDD" id="cd06171">
    <property type="entry name" value="Sigma70_r4"/>
    <property type="match status" value="1"/>
</dbReference>
<protein>
    <submittedName>
        <fullName evidence="8">Sigma-70 family RNA polymerase sigma factor</fullName>
    </submittedName>
</protein>